<proteinExistence type="predicted"/>
<evidence type="ECO:0000313" key="1">
    <source>
        <dbReference type="EMBL" id="CAE7236749.1"/>
    </source>
</evidence>
<reference evidence="1" key="1">
    <citation type="submission" date="2021-02" db="EMBL/GenBank/DDBJ databases">
        <authorList>
            <person name="Dougan E. K."/>
            <person name="Rhodes N."/>
            <person name="Thang M."/>
            <person name="Chan C."/>
        </authorList>
    </citation>
    <scope>NUCLEOTIDE SEQUENCE</scope>
</reference>
<gene>
    <name evidence="1" type="ORF">SPIL2461_LOCUS3873</name>
</gene>
<comment type="caution">
    <text evidence="1">The sequence shown here is derived from an EMBL/GenBank/DDBJ whole genome shotgun (WGS) entry which is preliminary data.</text>
</comment>
<dbReference type="AlphaFoldDB" id="A0A812L6N6"/>
<name>A0A812L6N6_SYMPI</name>
<protein>
    <submittedName>
        <fullName evidence="1">Uncharacterized protein</fullName>
    </submittedName>
</protein>
<dbReference type="Proteomes" id="UP000649617">
    <property type="component" value="Unassembled WGS sequence"/>
</dbReference>
<feature type="non-terminal residue" evidence="1">
    <location>
        <position position="1"/>
    </location>
</feature>
<accession>A0A812L6N6</accession>
<organism evidence="1 2">
    <name type="scientific">Symbiodinium pilosum</name>
    <name type="common">Dinoflagellate</name>
    <dbReference type="NCBI Taxonomy" id="2952"/>
    <lineage>
        <taxon>Eukaryota</taxon>
        <taxon>Sar</taxon>
        <taxon>Alveolata</taxon>
        <taxon>Dinophyceae</taxon>
        <taxon>Suessiales</taxon>
        <taxon>Symbiodiniaceae</taxon>
        <taxon>Symbiodinium</taxon>
    </lineage>
</organism>
<keyword evidence="2" id="KW-1185">Reference proteome</keyword>
<evidence type="ECO:0000313" key="2">
    <source>
        <dbReference type="Proteomes" id="UP000649617"/>
    </source>
</evidence>
<sequence length="54" mass="5860">MASCKAESQWPLALQLFSSMASARLGHDLSGYNAVLNATYHTAPGYQLFLEAVQ</sequence>
<dbReference type="EMBL" id="CAJNIZ010004866">
    <property type="protein sequence ID" value="CAE7236749.1"/>
    <property type="molecule type" value="Genomic_DNA"/>
</dbReference>